<proteinExistence type="predicted"/>
<keyword evidence="1" id="KW-0378">Hydrolase</keyword>
<dbReference type="AlphaFoldDB" id="A0A4R6WHK4"/>
<protein>
    <submittedName>
        <fullName evidence="1">S-formylglutathione hydrolase FrmB</fullName>
    </submittedName>
</protein>
<dbReference type="InterPro" id="IPR050583">
    <property type="entry name" value="Mycobacterial_A85_antigen"/>
</dbReference>
<gene>
    <name evidence="1" type="ORF">CLV99_1147</name>
</gene>
<dbReference type="EMBL" id="SNYV01000011">
    <property type="protein sequence ID" value="TDQ79700.1"/>
    <property type="molecule type" value="Genomic_DNA"/>
</dbReference>
<organism evidence="1 2">
    <name type="scientific">Sphingobacterium yanglingense</name>
    <dbReference type="NCBI Taxonomy" id="1437280"/>
    <lineage>
        <taxon>Bacteria</taxon>
        <taxon>Pseudomonadati</taxon>
        <taxon>Bacteroidota</taxon>
        <taxon>Sphingobacteriia</taxon>
        <taxon>Sphingobacteriales</taxon>
        <taxon>Sphingobacteriaceae</taxon>
        <taxon>Sphingobacterium</taxon>
    </lineage>
</organism>
<dbReference type="Proteomes" id="UP000295292">
    <property type="component" value="Unassembled WGS sequence"/>
</dbReference>
<comment type="caution">
    <text evidence="1">The sequence shown here is derived from an EMBL/GenBank/DDBJ whole genome shotgun (WGS) entry which is preliminary data.</text>
</comment>
<dbReference type="InterPro" id="IPR000801">
    <property type="entry name" value="Esterase-like"/>
</dbReference>
<evidence type="ECO:0000313" key="2">
    <source>
        <dbReference type="Proteomes" id="UP000295292"/>
    </source>
</evidence>
<dbReference type="PANTHER" id="PTHR48098">
    <property type="entry name" value="ENTEROCHELIN ESTERASE-RELATED"/>
    <property type="match status" value="1"/>
</dbReference>
<dbReference type="Gene3D" id="3.40.50.1820">
    <property type="entry name" value="alpha/beta hydrolase"/>
    <property type="match status" value="1"/>
</dbReference>
<dbReference type="Pfam" id="PF00756">
    <property type="entry name" value="Esterase"/>
    <property type="match status" value="1"/>
</dbReference>
<dbReference type="GO" id="GO:0016787">
    <property type="term" value="F:hydrolase activity"/>
    <property type="evidence" value="ECO:0007669"/>
    <property type="project" value="UniProtKB-KW"/>
</dbReference>
<reference evidence="1 2" key="1">
    <citation type="submission" date="2019-03" db="EMBL/GenBank/DDBJ databases">
        <title>Genomic Encyclopedia of Archaeal and Bacterial Type Strains, Phase II (KMG-II): from individual species to whole genera.</title>
        <authorList>
            <person name="Goeker M."/>
        </authorList>
    </citation>
    <scope>NUCLEOTIDE SEQUENCE [LARGE SCALE GENOMIC DNA]</scope>
    <source>
        <strain evidence="1 2">DSM 28353</strain>
    </source>
</reference>
<dbReference type="GO" id="GO:0016747">
    <property type="term" value="F:acyltransferase activity, transferring groups other than amino-acyl groups"/>
    <property type="evidence" value="ECO:0007669"/>
    <property type="project" value="TreeGrafter"/>
</dbReference>
<dbReference type="InterPro" id="IPR029058">
    <property type="entry name" value="AB_hydrolase_fold"/>
</dbReference>
<dbReference type="PANTHER" id="PTHR48098:SF1">
    <property type="entry name" value="DIACYLGLYCEROL ACYLTRANSFERASE_MYCOLYLTRANSFERASE AG85A"/>
    <property type="match status" value="1"/>
</dbReference>
<sequence length="273" mass="31412">MRMNINFSRYILVAMFFIVGFQLKAAQVDTIEVFSASMGKKIKTVVISPDAKGKPVPTLYLLHGYSGNYSNWINKVPYIKTLVDRYNYMVVCPDGGYGSWYWDVKGDKDNQYETFVSKELVAHVESNYDVCQSRESRAITGLSMGGHGAFYIGIRHQDVYGALGSTAGGVDFRPFPNNWEIVNRLGTYAENKEAWDSHVVMEMLHQIKPNSLKLFVDCGTDDFFYTVNQKLHEKMTYLNIPHTFVSMPGKHNWDYWSQSIQLQMAFFDQFFRN</sequence>
<dbReference type="SUPFAM" id="SSF53474">
    <property type="entry name" value="alpha/beta-Hydrolases"/>
    <property type="match status" value="1"/>
</dbReference>
<evidence type="ECO:0000313" key="1">
    <source>
        <dbReference type="EMBL" id="TDQ79700.1"/>
    </source>
</evidence>
<accession>A0A4R6WHK4</accession>
<name>A0A4R6WHK4_9SPHI</name>
<keyword evidence="2" id="KW-1185">Reference proteome</keyword>